<dbReference type="AlphaFoldDB" id="M0AI67"/>
<name>M0AI67_NATA1</name>
<keyword evidence="5" id="KW-1185">Reference proteome</keyword>
<dbReference type="RefSeq" id="WP_006111275.1">
    <property type="nucleotide sequence ID" value="NZ_AOIO01000049.1"/>
</dbReference>
<feature type="domain" description="Phosphogluconate dehydrogenase NAD-binding putative C-terminal" evidence="3">
    <location>
        <begin position="200"/>
        <end position="270"/>
    </location>
</feature>
<reference evidence="4 5" key="1">
    <citation type="journal article" date="2014" name="PLoS Genet.">
        <title>Phylogenetically driven sequencing of extremely halophilic archaea reveals strategies for static and dynamic osmo-response.</title>
        <authorList>
            <person name="Becker E.A."/>
            <person name="Seitzer P.M."/>
            <person name="Tritt A."/>
            <person name="Larsen D."/>
            <person name="Krusor M."/>
            <person name="Yao A.I."/>
            <person name="Wu D."/>
            <person name="Madern D."/>
            <person name="Eisen J.A."/>
            <person name="Darling A.E."/>
            <person name="Facciotti M.T."/>
        </authorList>
    </citation>
    <scope>NUCLEOTIDE SEQUENCE [LARGE SCALE GENOMIC DNA]</scope>
    <source>
        <strain evidence="4 5">DSM 12278</strain>
    </source>
</reference>
<sequence>MSAENADCSGAESIERIGLIGYGEAGQLLARAFVEANIGVTVLTRSPDRLRERLPDSPIAVADSYVSLAAETELVCSCVWPATAADVAAETAPGLAPGQPFLDLNSVSPATTEQIVDKIEAAGGTPLKATIMGSAAAGRDSVRLVIGGPDRADTVAALRAVGFTVQDVGADPMHPALLKMFRSTFTKGMRELVAETLAPAVAYGVHEDVLDNLNGLFDERSVEEWMRTALENTPEHAQRRLGELREVRQTTADAGYRAPIIDETIALHEELLNSSDDDYVAVLEALKGHLSDDSS</sequence>
<dbReference type="InterPro" id="IPR006115">
    <property type="entry name" value="6PGDH_NADP-bd"/>
</dbReference>
<evidence type="ECO:0000313" key="5">
    <source>
        <dbReference type="Proteomes" id="UP000011554"/>
    </source>
</evidence>
<dbReference type="InterPro" id="IPR015814">
    <property type="entry name" value="Pgluconate_DH_NAD-bd_C"/>
</dbReference>
<dbReference type="OrthoDB" id="380630at2157"/>
<dbReference type="Proteomes" id="UP000011554">
    <property type="component" value="Unassembled WGS sequence"/>
</dbReference>
<evidence type="ECO:0000259" key="3">
    <source>
        <dbReference type="Pfam" id="PF09130"/>
    </source>
</evidence>
<dbReference type="EMBL" id="AOIO01000049">
    <property type="protein sequence ID" value="ELY97068.1"/>
    <property type="molecule type" value="Genomic_DNA"/>
</dbReference>
<dbReference type="Gene3D" id="3.40.50.720">
    <property type="entry name" value="NAD(P)-binding Rossmann-like Domain"/>
    <property type="match status" value="1"/>
</dbReference>
<dbReference type="GO" id="GO:0016491">
    <property type="term" value="F:oxidoreductase activity"/>
    <property type="evidence" value="ECO:0007669"/>
    <property type="project" value="UniProtKB-KW"/>
</dbReference>
<dbReference type="GO" id="GO:0050661">
    <property type="term" value="F:NADP binding"/>
    <property type="evidence" value="ECO:0007669"/>
    <property type="project" value="InterPro"/>
</dbReference>
<dbReference type="InterPro" id="IPR036291">
    <property type="entry name" value="NAD(P)-bd_dom_sf"/>
</dbReference>
<organism evidence="4 5">
    <name type="scientific">Natrialba asiatica (strain ATCC 700177 / DSM 12278 / JCM 9576 / FERM P-10747 / NBRC 102637 / 172P1)</name>
    <dbReference type="NCBI Taxonomy" id="29540"/>
    <lineage>
        <taxon>Archaea</taxon>
        <taxon>Methanobacteriati</taxon>
        <taxon>Methanobacteriota</taxon>
        <taxon>Stenosarchaea group</taxon>
        <taxon>Halobacteria</taxon>
        <taxon>Halobacteriales</taxon>
        <taxon>Natrialbaceae</taxon>
        <taxon>Natrialba</taxon>
    </lineage>
</organism>
<dbReference type="PIRSF" id="PIRSF000103">
    <property type="entry name" value="HIBADH"/>
    <property type="match status" value="1"/>
</dbReference>
<dbReference type="STRING" id="29540.C481_20776"/>
<dbReference type="Gene3D" id="1.10.1040.10">
    <property type="entry name" value="N-(1-d-carboxylethyl)-l-norvaline Dehydrogenase, domain 2"/>
    <property type="match status" value="1"/>
</dbReference>
<dbReference type="PANTHER" id="PTHR43580:SF2">
    <property type="entry name" value="CYTOKINE-LIKE NUCLEAR FACTOR N-PAC"/>
    <property type="match status" value="1"/>
</dbReference>
<dbReference type="InterPro" id="IPR015815">
    <property type="entry name" value="HIBADH-related"/>
</dbReference>
<dbReference type="InterPro" id="IPR013328">
    <property type="entry name" value="6PGD_dom2"/>
</dbReference>
<dbReference type="PATRIC" id="fig|29540.5.peg.4204"/>
<dbReference type="eggNOG" id="arCOG00247">
    <property type="taxonomic scope" value="Archaea"/>
</dbReference>
<evidence type="ECO:0000259" key="2">
    <source>
        <dbReference type="Pfam" id="PF03446"/>
    </source>
</evidence>
<comment type="caution">
    <text evidence="4">The sequence shown here is derived from an EMBL/GenBank/DDBJ whole genome shotgun (WGS) entry which is preliminary data.</text>
</comment>
<dbReference type="SUPFAM" id="SSF51735">
    <property type="entry name" value="NAD(P)-binding Rossmann-fold domains"/>
    <property type="match status" value="1"/>
</dbReference>
<dbReference type="Pfam" id="PF03446">
    <property type="entry name" value="NAD_binding_2"/>
    <property type="match status" value="1"/>
</dbReference>
<accession>M0AI67</accession>
<keyword evidence="1" id="KW-0560">Oxidoreductase</keyword>
<dbReference type="SUPFAM" id="SSF48179">
    <property type="entry name" value="6-phosphogluconate dehydrogenase C-terminal domain-like"/>
    <property type="match status" value="1"/>
</dbReference>
<dbReference type="PANTHER" id="PTHR43580">
    <property type="entry name" value="OXIDOREDUCTASE GLYR1-RELATED"/>
    <property type="match status" value="1"/>
</dbReference>
<protein>
    <submittedName>
        <fullName evidence="4">6-phosphogluconate dehydrogenase</fullName>
    </submittedName>
</protein>
<proteinExistence type="predicted"/>
<dbReference type="InterPro" id="IPR008927">
    <property type="entry name" value="6-PGluconate_DH-like_C_sf"/>
</dbReference>
<dbReference type="InterPro" id="IPR051265">
    <property type="entry name" value="HIBADH-related_NP60_sf"/>
</dbReference>
<feature type="domain" description="6-phosphogluconate dehydrogenase NADP-binding" evidence="2">
    <location>
        <begin position="16"/>
        <end position="152"/>
    </location>
</feature>
<evidence type="ECO:0000313" key="4">
    <source>
        <dbReference type="EMBL" id="ELY97068.1"/>
    </source>
</evidence>
<gene>
    <name evidence="4" type="ORF">C481_20776</name>
</gene>
<evidence type="ECO:0000256" key="1">
    <source>
        <dbReference type="ARBA" id="ARBA00023002"/>
    </source>
</evidence>
<dbReference type="Pfam" id="PF09130">
    <property type="entry name" value="DUF1932"/>
    <property type="match status" value="1"/>
</dbReference>